<keyword evidence="3" id="KW-0413">Isomerase</keyword>
<evidence type="ECO:0000256" key="5">
    <source>
        <dbReference type="ARBA" id="ARBA00034808"/>
    </source>
</evidence>
<dbReference type="GO" id="GO:0005737">
    <property type="term" value="C:cytoplasm"/>
    <property type="evidence" value="ECO:0007669"/>
    <property type="project" value="TreeGrafter"/>
</dbReference>
<organism evidence="9 10">
    <name type="scientific">Nitritalea halalkaliphila LW7</name>
    <dbReference type="NCBI Taxonomy" id="1189621"/>
    <lineage>
        <taxon>Bacteria</taxon>
        <taxon>Pseudomonadati</taxon>
        <taxon>Bacteroidota</taxon>
        <taxon>Cytophagia</taxon>
        <taxon>Cytophagales</taxon>
        <taxon>Cyclobacteriaceae</taxon>
        <taxon>Nitritalea</taxon>
    </lineage>
</organism>
<dbReference type="InterPro" id="IPR027417">
    <property type="entry name" value="P-loop_NTPase"/>
</dbReference>
<dbReference type="GO" id="GO:0006260">
    <property type="term" value="P:DNA replication"/>
    <property type="evidence" value="ECO:0007669"/>
    <property type="project" value="InterPro"/>
</dbReference>
<dbReference type="PANTHER" id="PTHR13710:SF105">
    <property type="entry name" value="ATP-DEPENDENT DNA HELICASE Q1"/>
    <property type="match status" value="1"/>
</dbReference>
<sequence>MPIIVATVAFGMGIDKPNVRYVVHVSMPQNIEGYYQETGRAGRDGLPSEALLFYGVSDVIILEKILNNGENAAFNATMQQKLQKMKGFCLANTCRRRYLLGYFGEQLTEDCGNCDRCFAKSRLEDVTVPAQMLLSAIVRTGQQYGLQHPILVLRGSKSAKISEEQRALSLYGIGKDRPEQFWRSLGERLQVEATSPKQERPCPY</sequence>
<keyword evidence="9" id="KW-0067">ATP-binding</keyword>
<dbReference type="PANTHER" id="PTHR13710">
    <property type="entry name" value="DNA HELICASE RECQ FAMILY MEMBER"/>
    <property type="match status" value="1"/>
</dbReference>
<keyword evidence="10" id="KW-1185">Reference proteome</keyword>
<dbReference type="AlphaFoldDB" id="I5BZY3"/>
<feature type="domain" description="Helicase C-terminal" evidence="8">
    <location>
        <begin position="1"/>
        <end position="86"/>
    </location>
</feature>
<dbReference type="GO" id="GO:0009378">
    <property type="term" value="F:four-way junction helicase activity"/>
    <property type="evidence" value="ECO:0007669"/>
    <property type="project" value="TreeGrafter"/>
</dbReference>
<keyword evidence="9" id="KW-0378">Hydrolase</keyword>
<keyword evidence="2" id="KW-0238">DNA-binding</keyword>
<dbReference type="EMBL" id="AJYA01000033">
    <property type="protein sequence ID" value="EIM75135.1"/>
    <property type="molecule type" value="Genomic_DNA"/>
</dbReference>
<accession>I5BZY3</accession>
<dbReference type="Pfam" id="PF09382">
    <property type="entry name" value="RQC"/>
    <property type="match status" value="1"/>
</dbReference>
<dbReference type="InterPro" id="IPR001650">
    <property type="entry name" value="Helicase_C-like"/>
</dbReference>
<dbReference type="InterPro" id="IPR036388">
    <property type="entry name" value="WH-like_DNA-bd_sf"/>
</dbReference>
<dbReference type="Gene3D" id="3.40.50.300">
    <property type="entry name" value="P-loop containing nucleotide triphosphate hydrolases"/>
    <property type="match status" value="1"/>
</dbReference>
<evidence type="ECO:0000256" key="3">
    <source>
        <dbReference type="ARBA" id="ARBA00023235"/>
    </source>
</evidence>
<keyword evidence="9" id="KW-0347">Helicase</keyword>
<comment type="catalytic activity">
    <reaction evidence="4">
        <text>Couples ATP hydrolysis with the unwinding of duplex DNA by translocating in the 3'-5' direction.</text>
        <dbReference type="EC" id="5.6.2.4"/>
    </reaction>
</comment>
<dbReference type="GO" id="GO:0006310">
    <property type="term" value="P:DNA recombination"/>
    <property type="evidence" value="ECO:0007669"/>
    <property type="project" value="TreeGrafter"/>
</dbReference>
<evidence type="ECO:0000256" key="4">
    <source>
        <dbReference type="ARBA" id="ARBA00034617"/>
    </source>
</evidence>
<comment type="caution">
    <text evidence="9">The sequence shown here is derived from an EMBL/GenBank/DDBJ whole genome shotgun (WGS) entry which is preliminary data.</text>
</comment>
<evidence type="ECO:0000256" key="1">
    <source>
        <dbReference type="ARBA" id="ARBA00005446"/>
    </source>
</evidence>
<dbReference type="Pfam" id="PF16124">
    <property type="entry name" value="RecQ_Zn_bind"/>
    <property type="match status" value="1"/>
</dbReference>
<name>I5BZY3_9BACT</name>
<proteinExistence type="inferred from homology"/>
<dbReference type="GO" id="GO:0006281">
    <property type="term" value="P:DNA repair"/>
    <property type="evidence" value="ECO:0007669"/>
    <property type="project" value="InterPro"/>
</dbReference>
<dbReference type="InterPro" id="IPR032284">
    <property type="entry name" value="RecQ_Zn-bd"/>
</dbReference>
<comment type="similarity">
    <text evidence="1">Belongs to the helicase family. RecQ subfamily.</text>
</comment>
<evidence type="ECO:0000313" key="9">
    <source>
        <dbReference type="EMBL" id="EIM75135.1"/>
    </source>
</evidence>
<reference evidence="9 10" key="1">
    <citation type="submission" date="2012-05" db="EMBL/GenBank/DDBJ databases">
        <title>Genome sequence of Nitritalea halalkaliphila LW7.</title>
        <authorList>
            <person name="Jangir P.K."/>
            <person name="Singh A."/>
            <person name="Shivaji S."/>
            <person name="Sharma R."/>
        </authorList>
    </citation>
    <scope>NUCLEOTIDE SEQUENCE [LARGE SCALE GENOMIC DNA]</scope>
    <source>
        <strain evidence="9 10">LW7</strain>
    </source>
</reference>
<evidence type="ECO:0000256" key="7">
    <source>
        <dbReference type="ARBA" id="ARBA00044550"/>
    </source>
</evidence>
<dbReference type="InterPro" id="IPR018982">
    <property type="entry name" value="RQC_domain"/>
</dbReference>
<evidence type="ECO:0000313" key="10">
    <source>
        <dbReference type="Proteomes" id="UP000005551"/>
    </source>
</evidence>
<gene>
    <name evidence="9" type="ORF">A3SI_14264</name>
</gene>
<dbReference type="GO" id="GO:0030894">
    <property type="term" value="C:replisome"/>
    <property type="evidence" value="ECO:0007669"/>
    <property type="project" value="TreeGrafter"/>
</dbReference>
<evidence type="ECO:0000256" key="2">
    <source>
        <dbReference type="ARBA" id="ARBA00023125"/>
    </source>
</evidence>
<dbReference type="SMART" id="SM00956">
    <property type="entry name" value="RQC"/>
    <property type="match status" value="1"/>
</dbReference>
<dbReference type="GO" id="GO:0003677">
    <property type="term" value="F:DNA binding"/>
    <property type="evidence" value="ECO:0007669"/>
    <property type="project" value="UniProtKB-KW"/>
</dbReference>
<dbReference type="GO" id="GO:0043138">
    <property type="term" value="F:3'-5' DNA helicase activity"/>
    <property type="evidence" value="ECO:0007669"/>
    <property type="project" value="UniProtKB-EC"/>
</dbReference>
<evidence type="ECO:0000259" key="8">
    <source>
        <dbReference type="PROSITE" id="PS51194"/>
    </source>
</evidence>
<dbReference type="Pfam" id="PF00271">
    <property type="entry name" value="Helicase_C"/>
    <property type="match status" value="1"/>
</dbReference>
<protein>
    <recommendedName>
        <fullName evidence="6">ATP-dependent DNA helicase RecQ</fullName>
        <ecNumber evidence="5">5.6.2.4</ecNumber>
    </recommendedName>
    <alternativeName>
        <fullName evidence="7">DNA 3'-5' helicase RecQ</fullName>
    </alternativeName>
</protein>
<evidence type="ECO:0000256" key="6">
    <source>
        <dbReference type="ARBA" id="ARBA00044535"/>
    </source>
</evidence>
<dbReference type="SUPFAM" id="SSF52540">
    <property type="entry name" value="P-loop containing nucleoside triphosphate hydrolases"/>
    <property type="match status" value="1"/>
</dbReference>
<dbReference type="EC" id="5.6.2.4" evidence="5"/>
<keyword evidence="9" id="KW-0547">Nucleotide-binding</keyword>
<dbReference type="Proteomes" id="UP000005551">
    <property type="component" value="Unassembled WGS sequence"/>
</dbReference>
<dbReference type="GO" id="GO:0043590">
    <property type="term" value="C:bacterial nucleoid"/>
    <property type="evidence" value="ECO:0007669"/>
    <property type="project" value="TreeGrafter"/>
</dbReference>
<dbReference type="Gene3D" id="1.10.10.10">
    <property type="entry name" value="Winged helix-like DNA-binding domain superfamily/Winged helix DNA-binding domain"/>
    <property type="match status" value="1"/>
</dbReference>
<dbReference type="STRING" id="1189621.A3SI_14264"/>
<dbReference type="PROSITE" id="PS51194">
    <property type="entry name" value="HELICASE_CTER"/>
    <property type="match status" value="1"/>
</dbReference>
<dbReference type="PATRIC" id="fig|1189621.3.peg.2970"/>